<evidence type="ECO:0000256" key="1">
    <source>
        <dbReference type="ARBA" id="ARBA00022737"/>
    </source>
</evidence>
<evidence type="ECO:0000313" key="5">
    <source>
        <dbReference type="RefSeq" id="XP_015185243.1"/>
    </source>
</evidence>
<dbReference type="PANTHER" id="PTHR10648">
    <property type="entry name" value="SERINE/THREONINE-PROTEIN PHOSPHATASE PP2A 65 KDA REGULATORY SUBUNIT"/>
    <property type="match status" value="1"/>
</dbReference>
<gene>
    <name evidence="5" type="primary">LOC107071072</name>
</gene>
<accession>A0ABM1IYF6</accession>
<feature type="region of interest" description="Disordered" evidence="3">
    <location>
        <begin position="1"/>
        <end position="48"/>
    </location>
</feature>
<dbReference type="InterPro" id="IPR016024">
    <property type="entry name" value="ARM-type_fold"/>
</dbReference>
<feature type="compositionally biased region" description="Basic and acidic residues" evidence="3">
    <location>
        <begin position="8"/>
        <end position="20"/>
    </location>
</feature>
<evidence type="ECO:0000256" key="2">
    <source>
        <dbReference type="PROSITE-ProRule" id="PRU00103"/>
    </source>
</evidence>
<protein>
    <submittedName>
        <fullName evidence="5">Serine/threonine-protein phosphatase 4 regulatory subunit 1-like isoform X1</fullName>
    </submittedName>
</protein>
<reference evidence="5" key="1">
    <citation type="submission" date="2025-08" db="UniProtKB">
        <authorList>
            <consortium name="RefSeq"/>
        </authorList>
    </citation>
    <scope>IDENTIFICATION</scope>
    <source>
        <tissue evidence="5">Whole body</tissue>
    </source>
</reference>
<dbReference type="InterPro" id="IPR021133">
    <property type="entry name" value="HEAT_type_2"/>
</dbReference>
<organism evidence="4 5">
    <name type="scientific">Polistes dominula</name>
    <name type="common">European paper wasp</name>
    <name type="synonym">Vespa dominula</name>
    <dbReference type="NCBI Taxonomy" id="743375"/>
    <lineage>
        <taxon>Eukaryota</taxon>
        <taxon>Metazoa</taxon>
        <taxon>Ecdysozoa</taxon>
        <taxon>Arthropoda</taxon>
        <taxon>Hexapoda</taxon>
        <taxon>Insecta</taxon>
        <taxon>Pterygota</taxon>
        <taxon>Neoptera</taxon>
        <taxon>Endopterygota</taxon>
        <taxon>Hymenoptera</taxon>
        <taxon>Apocrita</taxon>
        <taxon>Aculeata</taxon>
        <taxon>Vespoidea</taxon>
        <taxon>Vespidae</taxon>
        <taxon>Polistinae</taxon>
        <taxon>Polistini</taxon>
        <taxon>Polistes</taxon>
    </lineage>
</organism>
<name>A0ABM1IYF6_POLDO</name>
<keyword evidence="4" id="KW-1185">Reference proteome</keyword>
<feature type="compositionally biased region" description="Gly residues" evidence="3">
    <location>
        <begin position="22"/>
        <end position="38"/>
    </location>
</feature>
<dbReference type="SUPFAM" id="SSF48371">
    <property type="entry name" value="ARM repeat"/>
    <property type="match status" value="1"/>
</dbReference>
<feature type="compositionally biased region" description="Polar residues" evidence="3">
    <location>
        <begin position="528"/>
        <end position="541"/>
    </location>
</feature>
<dbReference type="PROSITE" id="PS50077">
    <property type="entry name" value="HEAT_REPEAT"/>
    <property type="match status" value="1"/>
</dbReference>
<evidence type="ECO:0000313" key="4">
    <source>
        <dbReference type="Proteomes" id="UP000694924"/>
    </source>
</evidence>
<dbReference type="Proteomes" id="UP000694924">
    <property type="component" value="Unplaced"/>
</dbReference>
<proteinExistence type="predicted"/>
<dbReference type="RefSeq" id="XP_015185243.1">
    <property type="nucleotide sequence ID" value="XM_015329757.1"/>
</dbReference>
<dbReference type="InterPro" id="IPR051023">
    <property type="entry name" value="PP2A_Regulatory_Subunit_A"/>
</dbReference>
<feature type="region of interest" description="Disordered" evidence="3">
    <location>
        <begin position="350"/>
        <end position="375"/>
    </location>
</feature>
<dbReference type="PANTHER" id="PTHR10648:SF1">
    <property type="entry name" value="SERINE_THREONINE-PROTEIN PHOSPHATASE 4 REGULATORY SUBUNIT 1"/>
    <property type="match status" value="1"/>
</dbReference>
<feature type="compositionally biased region" description="Low complexity" evidence="3">
    <location>
        <begin position="487"/>
        <end position="500"/>
    </location>
</feature>
<feature type="compositionally biased region" description="Polar residues" evidence="3">
    <location>
        <begin position="361"/>
        <end position="375"/>
    </location>
</feature>
<feature type="compositionally biased region" description="Acidic residues" evidence="3">
    <location>
        <begin position="544"/>
        <end position="553"/>
    </location>
</feature>
<dbReference type="GeneID" id="107071072"/>
<evidence type="ECO:0000256" key="3">
    <source>
        <dbReference type="SAM" id="MobiDB-lite"/>
    </source>
</evidence>
<keyword evidence="1" id="KW-0677">Repeat</keyword>
<sequence>MADISYMQKEDHEDSDKAMKAEGGGDGGGGGGGGGGEEWNGSGDEAEKNGGQIEHIYQLAKLQHHANSDTSFSRQMVGRILVESFRSAVNTETKLPVEEYMKCVHKISDDPEIAIRLDLVDQLPYAAMIVREAPHLFGDVLHNGILSIIKKFLLDVDSQVRQSAQEALLVLIKHGMLETKIIENEICPIVEELSRMTVEYLNSGISLMSKMALLIGKELTEKVFLDRYIALCEDNIFHVRRMCVLHFGEMCTAVGKKALLQKLFPVFVQLCLDRVWGVRKACVDVMMPVSCCVSFPYRQILLADILATHLNDDSKWVRTSAFQILGPFISTFAKQFTNVTYNQDGELVFTSQQQQQQQQQDDNFNADKNNSGTERDLTSSIRYSYEGMFPTKCAIRNQTFDSEDYDIRDVLDINCLKEVYEQSQKNSMFNYPIKAHKVKTQKKQMTENEQSEADEVDKFNTFLYYYIPPEIPLDDPLVLAAKKSSENSKAANNNNNNTNVENKKDDNNTADATNSSTIDTRKEECSDKCSSIVGNRTSNQTNKEEDDEKDDENDNSRPTTWSDDSADTIDISNLSLDRSNVNGPAFDNKSYVNFMLRRKYASKKNQNIVPQDLVDYFVSMAEPELCEEGEIPYHCAFSFPAVAFTLGKANWPYLRKAYQSLAGAKQWKVRRTLASSIHEIAIILGEEITASDLVPIYDGFIKDLDEVRIGVLKHLATFLKILKPTYRWHYLPGLHNFLVTDNEWNWRFRKEFATQLLEVVTLFNANDVAKHIAPLSLKLLVDKVAAVRQIALTLVTRIVSHLSTDEPLAMALIQELKETLAMNTNKWVLRQTYALLCAQLIVGGAISGEKFTKEMLPSLLNLSYDNVPNVRLAVARTLSQNVITMGIDWLGSEYVTVEGRLQRMRSDIDRDVRFLAEIEEHHLVVPDVQMEQARNIVF</sequence>
<feature type="region of interest" description="Disordered" evidence="3">
    <location>
        <begin position="485"/>
        <end position="567"/>
    </location>
</feature>
<dbReference type="Gene3D" id="1.25.10.10">
    <property type="entry name" value="Leucine-rich Repeat Variant"/>
    <property type="match status" value="2"/>
</dbReference>
<dbReference type="InterPro" id="IPR011989">
    <property type="entry name" value="ARM-like"/>
</dbReference>
<feature type="repeat" description="HEAT" evidence="2">
    <location>
        <begin position="855"/>
        <end position="893"/>
    </location>
</feature>